<organism evidence="1 2">
    <name type="scientific">Amphibiibacter pelophylacis</name>
    <dbReference type="NCBI Taxonomy" id="1799477"/>
    <lineage>
        <taxon>Bacteria</taxon>
        <taxon>Pseudomonadati</taxon>
        <taxon>Pseudomonadota</taxon>
        <taxon>Betaproteobacteria</taxon>
        <taxon>Burkholderiales</taxon>
        <taxon>Sphaerotilaceae</taxon>
        <taxon>Amphibiibacter</taxon>
    </lineage>
</organism>
<dbReference type="EMBL" id="JAWDIE010000001">
    <property type="protein sequence ID" value="MEJ7136983.1"/>
    <property type="molecule type" value="Genomic_DNA"/>
</dbReference>
<sequence length="324" mass="35965">MYPPIEPFASGLLDTGDGHQIYWELCGNPRGKPAVFLHGGPGAGCSPQHRRLFDPQKYCVLLFDQRGCGRSRPHAGLENNSTWHLVADMERLRTMLGVPKWLVFGGSWGSTLALAYAQSHPDCVAALVLRGIFTLRKSEIRWFYQEGASHVFPDYWADYLAPIPPAERDDLVAAYHRRLTSPDVDTRYQAAVAWSRWEGRTISLLPGPDADSFAQPDFAHAFARIENHYFVHHGFMDDGQLLDQAPRLRGIPGVIVQGRYDMCTPVQSAWDLYHAWGGADLHLVADAGHRYDEPGILPLLLQATDEYAALDFEAADAGRLAGGG</sequence>
<name>A0ACC6NYC8_9BURK</name>
<gene>
    <name evidence="1" type="primary">pip</name>
    <name evidence="1" type="ORF">RV045_00865</name>
</gene>
<accession>A0ACC6NYC8</accession>
<keyword evidence="1" id="KW-0031">Aminopeptidase</keyword>
<dbReference type="Proteomes" id="UP001364695">
    <property type="component" value="Unassembled WGS sequence"/>
</dbReference>
<keyword evidence="1" id="KW-0645">Protease</keyword>
<keyword evidence="1" id="KW-0378">Hydrolase</keyword>
<protein>
    <submittedName>
        <fullName evidence="1">Prolyl aminopeptidase</fullName>
        <ecNumber evidence="1">3.4.11.5</ecNumber>
    </submittedName>
</protein>
<dbReference type="EC" id="3.4.11.5" evidence="1"/>
<keyword evidence="2" id="KW-1185">Reference proteome</keyword>
<evidence type="ECO:0000313" key="1">
    <source>
        <dbReference type="EMBL" id="MEJ7136983.1"/>
    </source>
</evidence>
<reference evidence="1" key="1">
    <citation type="submission" date="2023-10" db="EMBL/GenBank/DDBJ databases">
        <title>Amphibacter perezi, gen. nov., sp. nov. a novel taxa of the family Comamonadaceae, class Betaproteobacteria isolated from the skin microbiota of Pelophylax perezi from different populations.</title>
        <authorList>
            <person name="Costa S."/>
            <person name="Proenca D.N."/>
            <person name="Lopes I."/>
            <person name="Morais P.V."/>
        </authorList>
    </citation>
    <scope>NUCLEOTIDE SEQUENCE</scope>
    <source>
        <strain evidence="1">SL12-8</strain>
    </source>
</reference>
<comment type="caution">
    <text evidence="1">The sequence shown here is derived from an EMBL/GenBank/DDBJ whole genome shotgun (WGS) entry which is preliminary data.</text>
</comment>
<proteinExistence type="predicted"/>
<evidence type="ECO:0000313" key="2">
    <source>
        <dbReference type="Proteomes" id="UP001364695"/>
    </source>
</evidence>